<protein>
    <submittedName>
        <fullName evidence="1">Uncharacterized protein</fullName>
    </submittedName>
</protein>
<proteinExistence type="predicted"/>
<dbReference type="GeneID" id="25729498"/>
<evidence type="ECO:0000313" key="1">
    <source>
        <dbReference type="EMBL" id="KIY95801.1"/>
    </source>
</evidence>
<sequence>MELAVALSKYVGEDDPLPLISEFVSGYAVNGQLNDTEVDILPDLINLRIFSNVIYFTGRAYAGEDGLESLTSRAGSYAKRVKWVNANRQAVVDTIKALVRTPVTVAA</sequence>
<organism evidence="1 2">
    <name type="scientific">Monoraphidium neglectum</name>
    <dbReference type="NCBI Taxonomy" id="145388"/>
    <lineage>
        <taxon>Eukaryota</taxon>
        <taxon>Viridiplantae</taxon>
        <taxon>Chlorophyta</taxon>
        <taxon>core chlorophytes</taxon>
        <taxon>Chlorophyceae</taxon>
        <taxon>CS clade</taxon>
        <taxon>Sphaeropleales</taxon>
        <taxon>Selenastraceae</taxon>
        <taxon>Monoraphidium</taxon>
    </lineage>
</organism>
<dbReference type="Proteomes" id="UP000054498">
    <property type="component" value="Unassembled WGS sequence"/>
</dbReference>
<keyword evidence="2" id="KW-1185">Reference proteome</keyword>
<name>A0A0D2M380_9CHLO</name>
<dbReference type="RefSeq" id="XP_013894821.1">
    <property type="nucleotide sequence ID" value="XM_014039367.1"/>
</dbReference>
<accession>A0A0D2M380</accession>
<dbReference type="AlphaFoldDB" id="A0A0D2M380"/>
<reference evidence="1 2" key="1">
    <citation type="journal article" date="2013" name="BMC Genomics">
        <title>Reconstruction of the lipid metabolism for the microalga Monoraphidium neglectum from its genome sequence reveals characteristics suitable for biofuel production.</title>
        <authorList>
            <person name="Bogen C."/>
            <person name="Al-Dilaimi A."/>
            <person name="Albersmeier A."/>
            <person name="Wichmann J."/>
            <person name="Grundmann M."/>
            <person name="Rupp O."/>
            <person name="Lauersen K.J."/>
            <person name="Blifernez-Klassen O."/>
            <person name="Kalinowski J."/>
            <person name="Goesmann A."/>
            <person name="Mussgnug J.H."/>
            <person name="Kruse O."/>
        </authorList>
    </citation>
    <scope>NUCLEOTIDE SEQUENCE [LARGE SCALE GENOMIC DNA]</scope>
    <source>
        <strain evidence="1 2">SAG 48.87</strain>
    </source>
</reference>
<dbReference type="OrthoDB" id="5404599at2759"/>
<dbReference type="EMBL" id="KK103318">
    <property type="protein sequence ID" value="KIY95801.1"/>
    <property type="molecule type" value="Genomic_DNA"/>
</dbReference>
<evidence type="ECO:0000313" key="2">
    <source>
        <dbReference type="Proteomes" id="UP000054498"/>
    </source>
</evidence>
<gene>
    <name evidence="1" type="ORF">MNEG_12163</name>
</gene>
<dbReference type="KEGG" id="mng:MNEG_12163"/>